<dbReference type="Gene3D" id="2.115.10.20">
    <property type="entry name" value="Glycosyl hydrolase domain, family 43"/>
    <property type="match status" value="1"/>
</dbReference>
<evidence type="ECO:0000256" key="2">
    <source>
        <dbReference type="ARBA" id="ARBA00022679"/>
    </source>
</evidence>
<protein>
    <submittedName>
        <fullName evidence="4">Putative GH43/DUF377 family glycosyl hydrolase</fullName>
    </submittedName>
</protein>
<evidence type="ECO:0000256" key="3">
    <source>
        <dbReference type="ARBA" id="ARBA00024356"/>
    </source>
</evidence>
<gene>
    <name evidence="4" type="ORF">HNQ40_002512</name>
</gene>
<dbReference type="GO" id="GO:0016757">
    <property type="term" value="F:glycosyltransferase activity"/>
    <property type="evidence" value="ECO:0007669"/>
    <property type="project" value="UniProtKB-KW"/>
</dbReference>
<dbReference type="AlphaFoldDB" id="A0A7X0H7J5"/>
<evidence type="ECO:0000256" key="1">
    <source>
        <dbReference type="ARBA" id="ARBA00022676"/>
    </source>
</evidence>
<organism evidence="4 5">
    <name type="scientific">Algisphaera agarilytica</name>
    <dbReference type="NCBI Taxonomy" id="1385975"/>
    <lineage>
        <taxon>Bacteria</taxon>
        <taxon>Pseudomonadati</taxon>
        <taxon>Planctomycetota</taxon>
        <taxon>Phycisphaerae</taxon>
        <taxon>Phycisphaerales</taxon>
        <taxon>Phycisphaeraceae</taxon>
        <taxon>Algisphaera</taxon>
    </lineage>
</organism>
<dbReference type="SUPFAM" id="SSF75005">
    <property type="entry name" value="Arabinanase/levansucrase/invertase"/>
    <property type="match status" value="1"/>
</dbReference>
<keyword evidence="2" id="KW-0808">Transferase</keyword>
<keyword evidence="4" id="KW-0378">Hydrolase</keyword>
<evidence type="ECO:0000313" key="5">
    <source>
        <dbReference type="Proteomes" id="UP000541810"/>
    </source>
</evidence>
<dbReference type="EMBL" id="JACHGY010000001">
    <property type="protein sequence ID" value="MBB6430706.1"/>
    <property type="molecule type" value="Genomic_DNA"/>
</dbReference>
<dbReference type="CDD" id="cd18613">
    <property type="entry name" value="GH130"/>
    <property type="match status" value="1"/>
</dbReference>
<accession>A0A7X0H7J5</accession>
<reference evidence="4 5" key="1">
    <citation type="submission" date="2020-08" db="EMBL/GenBank/DDBJ databases">
        <title>Genomic Encyclopedia of Type Strains, Phase IV (KMG-IV): sequencing the most valuable type-strain genomes for metagenomic binning, comparative biology and taxonomic classification.</title>
        <authorList>
            <person name="Goeker M."/>
        </authorList>
    </citation>
    <scope>NUCLEOTIDE SEQUENCE [LARGE SCALE GENOMIC DNA]</scope>
    <source>
        <strain evidence="4 5">DSM 103725</strain>
    </source>
</reference>
<dbReference type="Pfam" id="PF04041">
    <property type="entry name" value="Glyco_hydro_130"/>
    <property type="match status" value="1"/>
</dbReference>
<name>A0A7X0H7J5_9BACT</name>
<dbReference type="InterPro" id="IPR007184">
    <property type="entry name" value="Mannoside_phosphorylase"/>
</dbReference>
<comment type="caution">
    <text evidence="4">The sequence shown here is derived from an EMBL/GenBank/DDBJ whole genome shotgun (WGS) entry which is preliminary data.</text>
</comment>
<dbReference type="Proteomes" id="UP000541810">
    <property type="component" value="Unassembled WGS sequence"/>
</dbReference>
<dbReference type="InterPro" id="IPR023296">
    <property type="entry name" value="Glyco_hydro_beta-prop_sf"/>
</dbReference>
<dbReference type="PANTHER" id="PTHR34106">
    <property type="entry name" value="GLYCOSIDASE"/>
    <property type="match status" value="1"/>
</dbReference>
<dbReference type="RefSeq" id="WP_184678204.1">
    <property type="nucleotide sequence ID" value="NZ_JACHGY010000001.1"/>
</dbReference>
<dbReference type="GO" id="GO:0016787">
    <property type="term" value="F:hydrolase activity"/>
    <property type="evidence" value="ECO:0007669"/>
    <property type="project" value="UniProtKB-KW"/>
</dbReference>
<sequence length="502" mass="57131">MPNGSPIHVTRKDQKFSADDKRVIARYFQVGGEQRAKNVLNRVAGLSDAEVHELLDQVIGDFGPRHRKIENTFDRHFGYIKHYVDDPDALSLERKLLIGSYFTMEYAIESAALFNPSIVPHPDQSDLKPGELRFIMSLRATGEGHVSSIVFRTGVVDGNGEITFAPMSKYAAKMRVNQDRQYEKKLFFLKLIEMAAYTDAARAVLDEMPDWFTYQELDHKIAEIKARPEHPRPFNETAENMLWLARSNYRLKVPDEADPSEIVIFPTSENESRGIEDVRLTHFTDEDGTVTYFGTYTAYNGFRILPQLFETADFHNIEIHTLNGRYVQNKGMALFPRKINGFYHMISRLDGENMFIMQSDNVHFWNECQKLAAPLYPWEFVQIGNCGPPIETEHGWLLLTHGVGPVRQYCIGACLLDLDDPSKVIGHLDQPLIIPNQDERDGYVPNVVYTCGALAHAGHLVIPYAMSDSATTFATVKMDELMHELTNNSKSCPIPDRRVNAR</sequence>
<proteinExistence type="inferred from homology"/>
<keyword evidence="5" id="KW-1185">Reference proteome</keyword>
<dbReference type="PANTHER" id="PTHR34106:SF4">
    <property type="entry name" value="BLL5143 PROTEIN"/>
    <property type="match status" value="1"/>
</dbReference>
<keyword evidence="1" id="KW-0328">Glycosyltransferase</keyword>
<evidence type="ECO:0000313" key="4">
    <source>
        <dbReference type="EMBL" id="MBB6430706.1"/>
    </source>
</evidence>
<comment type="similarity">
    <text evidence="3">Belongs to the glycosyl hydrolase 130 family.</text>
</comment>